<reference evidence="3" key="1">
    <citation type="journal article" date="2019" name="Nat. Commun.">
        <title>Expansion of phycobilisome linker gene families in mesophilic red algae.</title>
        <authorList>
            <person name="Lee J."/>
            <person name="Kim D."/>
            <person name="Bhattacharya D."/>
            <person name="Yoon H.S."/>
        </authorList>
    </citation>
    <scope>NUCLEOTIDE SEQUENCE [LARGE SCALE GENOMIC DNA]</scope>
    <source>
        <strain evidence="3">CCMP 1328</strain>
    </source>
</reference>
<feature type="region of interest" description="Disordered" evidence="1">
    <location>
        <begin position="52"/>
        <end position="158"/>
    </location>
</feature>
<dbReference type="EMBL" id="VRMN01000005">
    <property type="protein sequence ID" value="KAA8494028.1"/>
    <property type="molecule type" value="Genomic_DNA"/>
</dbReference>
<gene>
    <name evidence="2" type="ORF">FVE85_4003</name>
</gene>
<proteinExistence type="predicted"/>
<comment type="caution">
    <text evidence="2">The sequence shown here is derived from an EMBL/GenBank/DDBJ whole genome shotgun (WGS) entry which is preliminary data.</text>
</comment>
<feature type="compositionally biased region" description="Basic and acidic residues" evidence="1">
    <location>
        <begin position="57"/>
        <end position="81"/>
    </location>
</feature>
<keyword evidence="3" id="KW-1185">Reference proteome</keyword>
<name>A0A5J4YRV9_PORPP</name>
<organism evidence="2 3">
    <name type="scientific">Porphyridium purpureum</name>
    <name type="common">Red alga</name>
    <name type="synonym">Porphyridium cruentum</name>
    <dbReference type="NCBI Taxonomy" id="35688"/>
    <lineage>
        <taxon>Eukaryota</taxon>
        <taxon>Rhodophyta</taxon>
        <taxon>Bangiophyceae</taxon>
        <taxon>Porphyridiales</taxon>
        <taxon>Porphyridiaceae</taxon>
        <taxon>Porphyridium</taxon>
    </lineage>
</organism>
<accession>A0A5J4YRV9</accession>
<evidence type="ECO:0000256" key="1">
    <source>
        <dbReference type="SAM" id="MobiDB-lite"/>
    </source>
</evidence>
<evidence type="ECO:0000313" key="3">
    <source>
        <dbReference type="Proteomes" id="UP000324585"/>
    </source>
</evidence>
<dbReference type="AlphaFoldDB" id="A0A5J4YRV9"/>
<protein>
    <submittedName>
        <fullName evidence="2">Uncharacterized protein</fullName>
    </submittedName>
</protein>
<evidence type="ECO:0000313" key="2">
    <source>
        <dbReference type="EMBL" id="KAA8494028.1"/>
    </source>
</evidence>
<dbReference type="Proteomes" id="UP000324585">
    <property type="component" value="Unassembled WGS sequence"/>
</dbReference>
<sequence length="260" mass="29151">MGMFSCLGVDEEAERREREEMIAKARAQSVVLPEENEALKGAAVVGDAKFNAASPWEEARREQARREAEEARKARQAEEALQKSMKRNASQDAAAGPKDRKRPAGAAGPMKMQSIFASFRQKFEDKARDPSAATAGEGDAEKPKSEYQPPKTIKKENSVAAWSQRFEKGRVPTAAKEYKSEFEKEKETLPMQTLEERQREIEKREAEKLMTDEFKVQVGLGKANYRAGSQPRGAKVRRLQHDLAGSTYHFAGVQKNADFE</sequence>